<comment type="caution">
    <text evidence="1">The sequence shown here is derived from an EMBL/GenBank/DDBJ whole genome shotgun (WGS) entry which is preliminary data.</text>
</comment>
<dbReference type="EMBL" id="JAPQKS010000003">
    <property type="protein sequence ID" value="KAJ5239686.1"/>
    <property type="molecule type" value="Genomic_DNA"/>
</dbReference>
<dbReference type="Proteomes" id="UP001150941">
    <property type="component" value="Unassembled WGS sequence"/>
</dbReference>
<evidence type="ECO:0000313" key="2">
    <source>
        <dbReference type="Proteomes" id="UP001150941"/>
    </source>
</evidence>
<gene>
    <name evidence="1" type="ORF">N7468_004305</name>
</gene>
<name>A0A9W9P819_9EURO</name>
<sequence>MPCSAVGTSVYENLNKPRYLKRTVFLEHRSSQNSISHIELFALLRWFLSSKSHRSGESLANLIPIRINLPNRNRPSPTQSQDADTPASYQVIRETASLKHLTELKVGHWS</sequence>
<reference evidence="1" key="1">
    <citation type="submission" date="2022-11" db="EMBL/GenBank/DDBJ databases">
        <authorList>
            <person name="Petersen C."/>
        </authorList>
    </citation>
    <scope>NUCLEOTIDE SEQUENCE</scope>
    <source>
        <strain evidence="1">IBT 19713</strain>
    </source>
</reference>
<dbReference type="RefSeq" id="XP_058332605.1">
    <property type="nucleotide sequence ID" value="XM_058473602.1"/>
</dbReference>
<evidence type="ECO:0000313" key="1">
    <source>
        <dbReference type="EMBL" id="KAJ5239686.1"/>
    </source>
</evidence>
<reference evidence="1" key="2">
    <citation type="journal article" date="2023" name="IMA Fungus">
        <title>Comparative genomic study of the Penicillium genus elucidates a diverse pangenome and 15 lateral gene transfer events.</title>
        <authorList>
            <person name="Petersen C."/>
            <person name="Sorensen T."/>
            <person name="Nielsen M.R."/>
            <person name="Sondergaard T.E."/>
            <person name="Sorensen J.L."/>
            <person name="Fitzpatrick D.A."/>
            <person name="Frisvad J.C."/>
            <person name="Nielsen K.L."/>
        </authorList>
    </citation>
    <scope>NUCLEOTIDE SEQUENCE</scope>
    <source>
        <strain evidence="1">IBT 19713</strain>
    </source>
</reference>
<keyword evidence="2" id="KW-1185">Reference proteome</keyword>
<dbReference type="AlphaFoldDB" id="A0A9W9P819"/>
<proteinExistence type="predicted"/>
<protein>
    <submittedName>
        <fullName evidence="1">Uncharacterized protein</fullName>
    </submittedName>
</protein>
<organism evidence="1 2">
    <name type="scientific">Penicillium chermesinum</name>
    <dbReference type="NCBI Taxonomy" id="63820"/>
    <lineage>
        <taxon>Eukaryota</taxon>
        <taxon>Fungi</taxon>
        <taxon>Dikarya</taxon>
        <taxon>Ascomycota</taxon>
        <taxon>Pezizomycotina</taxon>
        <taxon>Eurotiomycetes</taxon>
        <taxon>Eurotiomycetidae</taxon>
        <taxon>Eurotiales</taxon>
        <taxon>Aspergillaceae</taxon>
        <taxon>Penicillium</taxon>
    </lineage>
</organism>
<accession>A0A9W9P819</accession>
<dbReference type="GeneID" id="83200905"/>